<keyword evidence="3" id="KW-0812">Transmembrane</keyword>
<feature type="transmembrane region" description="Helical" evidence="3">
    <location>
        <begin position="303"/>
        <end position="325"/>
    </location>
</feature>
<dbReference type="EMBL" id="CP123443">
    <property type="protein sequence ID" value="WGK68892.1"/>
    <property type="molecule type" value="Genomic_DNA"/>
</dbReference>
<dbReference type="RefSeq" id="WP_326927079.1">
    <property type="nucleotide sequence ID" value="NZ_CP123443.1"/>
</dbReference>
<dbReference type="PROSITE" id="PS00194">
    <property type="entry name" value="THIOREDOXIN_1"/>
    <property type="match status" value="1"/>
</dbReference>
<name>A0ABY8MFW6_9SPIO</name>
<keyword evidence="3" id="KW-1133">Transmembrane helix</keyword>
<dbReference type="Gene3D" id="3.40.30.10">
    <property type="entry name" value="Glutaredoxin"/>
    <property type="match status" value="1"/>
</dbReference>
<accession>A0ABY8MFW6</accession>
<organism evidence="4 5">
    <name type="scientific">Candidatus Haliotispira prima</name>
    <dbReference type="NCBI Taxonomy" id="3034016"/>
    <lineage>
        <taxon>Bacteria</taxon>
        <taxon>Pseudomonadati</taxon>
        <taxon>Spirochaetota</taxon>
        <taxon>Spirochaetia</taxon>
        <taxon>Spirochaetales</taxon>
        <taxon>Spirochaetaceae</taxon>
        <taxon>Candidatus Haliotispira</taxon>
    </lineage>
</organism>
<keyword evidence="3" id="KW-0472">Membrane</keyword>
<feature type="transmembrane region" description="Helical" evidence="3">
    <location>
        <begin position="187"/>
        <end position="213"/>
    </location>
</feature>
<feature type="transmembrane region" description="Helical" evidence="3">
    <location>
        <begin position="462"/>
        <end position="482"/>
    </location>
</feature>
<evidence type="ECO:0000256" key="3">
    <source>
        <dbReference type="SAM" id="Phobius"/>
    </source>
</evidence>
<feature type="region of interest" description="Disordered" evidence="2">
    <location>
        <begin position="1"/>
        <end position="22"/>
    </location>
</feature>
<dbReference type="Gene3D" id="2.60.40.1250">
    <property type="entry name" value="Thiol:disulfide interchange protein DsbD, N-terminal domain"/>
    <property type="match status" value="1"/>
</dbReference>
<feature type="transmembrane region" description="Helical" evidence="3">
    <location>
        <begin position="362"/>
        <end position="383"/>
    </location>
</feature>
<proteinExistence type="predicted"/>
<dbReference type="PANTHER" id="PTHR32234:SF0">
    <property type="entry name" value="THIOL:DISULFIDE INTERCHANGE PROTEIN DSBD"/>
    <property type="match status" value="1"/>
</dbReference>
<gene>
    <name evidence="4" type="ORF">P0082_10450</name>
</gene>
<evidence type="ECO:0000256" key="2">
    <source>
        <dbReference type="SAM" id="MobiDB-lite"/>
    </source>
</evidence>
<evidence type="ECO:0000313" key="5">
    <source>
        <dbReference type="Proteomes" id="UP001228690"/>
    </source>
</evidence>
<dbReference type="Proteomes" id="UP001228690">
    <property type="component" value="Chromosome"/>
</dbReference>
<feature type="transmembrane region" description="Helical" evidence="3">
    <location>
        <begin position="436"/>
        <end position="456"/>
    </location>
</feature>
<dbReference type="SUPFAM" id="SSF52833">
    <property type="entry name" value="Thioredoxin-like"/>
    <property type="match status" value="1"/>
</dbReference>
<reference evidence="4 5" key="1">
    <citation type="submission" date="2023-04" db="EMBL/GenBank/DDBJ databases">
        <title>Spirochaete genome identified in red abalone sample constitutes a novel genus.</title>
        <authorList>
            <person name="Sharma S.P."/>
            <person name="Purcell C.M."/>
            <person name="Hyde J.R."/>
            <person name="Severin A.J."/>
        </authorList>
    </citation>
    <scope>NUCLEOTIDE SEQUENCE [LARGE SCALE GENOMIC DNA]</scope>
    <source>
        <strain evidence="4 5">SP-2023</strain>
    </source>
</reference>
<protein>
    <submittedName>
        <fullName evidence="4">Thioredoxin family protein</fullName>
    </submittedName>
</protein>
<dbReference type="PANTHER" id="PTHR32234">
    <property type="entry name" value="THIOL:DISULFIDE INTERCHANGE PROTEIN DSBD"/>
    <property type="match status" value="1"/>
</dbReference>
<feature type="transmembrane region" description="Helical" evidence="3">
    <location>
        <begin position="389"/>
        <end position="415"/>
    </location>
</feature>
<dbReference type="InterPro" id="IPR017937">
    <property type="entry name" value="Thioredoxin_CS"/>
</dbReference>
<evidence type="ECO:0000313" key="4">
    <source>
        <dbReference type="EMBL" id="WGK68892.1"/>
    </source>
</evidence>
<evidence type="ECO:0000256" key="1">
    <source>
        <dbReference type="ARBA" id="ARBA00023284"/>
    </source>
</evidence>
<feature type="transmembrane region" description="Helical" evidence="3">
    <location>
        <begin position="503"/>
        <end position="524"/>
    </location>
</feature>
<sequence length="692" mass="75738">MSWPHLGAQDTQEKPAEGVGQQVAEPDRIRLWPDGPASAVPQVSAVWQVSEGRPAGLFLITSITIPEGYHLNRDLLAIRSEVVELGLVPLGEDDFPPVSGEVQGTRYYTGRPELRQKLSPGPQAAKLAGTEQEFLLEYQLCDERGNCFLPSSLRFRLPVPEYVGTKRWEAAFSENKPPPTTEKRSPWFWPGILLLSLLGGMMLNLMPCIFPIFSLKLQRLLRYLPDAPNGRETAPPLPNSSGISAGRMYPKIRNSLLYTLLGIELSFVVPGLALSAIHSLRPPISAGQTGSGVLWGSQLQQPLPVYGILLLLFVMALSMLGIFHFRAPQLNLKRKSNVPKFWSRLWPKNNSSEALRDIGQGFLIVVIGTPCSAPLLGPIFGLLLLHSSVLISVVGLLVIGLGLWLPYALLAMALLRGSGGARFGRVVETLQQRMPFVESILGFVMLGAVLYFYLVLQHLVGVGQAARVLWSLLSVGWTAWLWGQLQSRRCSGKWTEYKGLTTAYVISLLFCLTFSVQSALSFVAEGKRDNAAGGKTVSGLEREASEGTVGAVPLLSVLSVSDSSGGSGDSVPLEFSSPTFLSYTGSAAERAALEKWRKKGYGVFIEYTAAWCVTCKLNQARLLHTARFRKWLGRQRILYLKADLTKPDSLLAAELNELGRASLPTYLLYLPGAEKKLLPTFPGYGDFTATSE</sequence>
<keyword evidence="5" id="KW-1185">Reference proteome</keyword>
<dbReference type="Pfam" id="PF13899">
    <property type="entry name" value="Thioredoxin_7"/>
    <property type="match status" value="1"/>
</dbReference>
<dbReference type="InterPro" id="IPR036929">
    <property type="entry name" value="DsbDN_sf"/>
</dbReference>
<feature type="transmembrane region" description="Helical" evidence="3">
    <location>
        <begin position="256"/>
        <end position="277"/>
    </location>
</feature>
<keyword evidence="1" id="KW-0676">Redox-active center</keyword>
<dbReference type="InterPro" id="IPR036249">
    <property type="entry name" value="Thioredoxin-like_sf"/>
</dbReference>